<dbReference type="HAMAP" id="MF_01877">
    <property type="entry name" value="16SrRNA_methyltr_I"/>
    <property type="match status" value="1"/>
</dbReference>
<evidence type="ECO:0000256" key="1">
    <source>
        <dbReference type="ARBA" id="ARBA00022490"/>
    </source>
</evidence>
<keyword evidence="3" id="KW-0489">Methyltransferase</keyword>
<dbReference type="GO" id="GO:0032259">
    <property type="term" value="P:methylation"/>
    <property type="evidence" value="ECO:0007669"/>
    <property type="project" value="UniProtKB-KW"/>
</dbReference>
<evidence type="ECO:0000259" key="6">
    <source>
        <dbReference type="Pfam" id="PF00590"/>
    </source>
</evidence>
<dbReference type="CDD" id="cd11648">
    <property type="entry name" value="RsmI"/>
    <property type="match status" value="1"/>
</dbReference>
<dbReference type="InterPro" id="IPR014777">
    <property type="entry name" value="4pyrrole_Mease_sub1"/>
</dbReference>
<keyword evidence="4" id="KW-0808">Transferase</keyword>
<dbReference type="FunFam" id="3.30.950.10:FF:000002">
    <property type="entry name" value="Ribosomal RNA small subunit methyltransferase I"/>
    <property type="match status" value="1"/>
</dbReference>
<evidence type="ECO:0000256" key="2">
    <source>
        <dbReference type="ARBA" id="ARBA00022552"/>
    </source>
</evidence>
<dbReference type="PANTHER" id="PTHR46111">
    <property type="entry name" value="RIBOSOMAL RNA SMALL SUBUNIT METHYLTRANSFERASE I"/>
    <property type="match status" value="1"/>
</dbReference>
<dbReference type="Pfam" id="PF00590">
    <property type="entry name" value="TP_methylase"/>
    <property type="match status" value="1"/>
</dbReference>
<dbReference type="EMBL" id="BARU01012955">
    <property type="protein sequence ID" value="GAH32029.1"/>
    <property type="molecule type" value="Genomic_DNA"/>
</dbReference>
<keyword evidence="1" id="KW-0963">Cytoplasm</keyword>
<proteinExistence type="inferred from homology"/>
<evidence type="ECO:0000313" key="7">
    <source>
        <dbReference type="EMBL" id="GAH32029.1"/>
    </source>
</evidence>
<protein>
    <recommendedName>
        <fullName evidence="6">Tetrapyrrole methylase domain-containing protein</fullName>
    </recommendedName>
</protein>
<comment type="caution">
    <text evidence="7">The sequence shown here is derived from an EMBL/GenBank/DDBJ whole genome shotgun (WGS) entry which is preliminary data.</text>
</comment>
<dbReference type="InterPro" id="IPR000878">
    <property type="entry name" value="4pyrrol_Mease"/>
</dbReference>
<keyword evidence="5" id="KW-0949">S-adenosyl-L-methionine</keyword>
<dbReference type="AlphaFoldDB" id="X1FRR6"/>
<dbReference type="SUPFAM" id="SSF53790">
    <property type="entry name" value="Tetrapyrrole methylase"/>
    <property type="match status" value="1"/>
</dbReference>
<evidence type="ECO:0000256" key="4">
    <source>
        <dbReference type="ARBA" id="ARBA00022679"/>
    </source>
</evidence>
<evidence type="ECO:0000256" key="3">
    <source>
        <dbReference type="ARBA" id="ARBA00022603"/>
    </source>
</evidence>
<dbReference type="InterPro" id="IPR035996">
    <property type="entry name" value="4pyrrol_Methylase_sf"/>
</dbReference>
<dbReference type="PIRSF" id="PIRSF005917">
    <property type="entry name" value="MTase_YraL"/>
    <property type="match status" value="1"/>
</dbReference>
<evidence type="ECO:0000256" key="5">
    <source>
        <dbReference type="ARBA" id="ARBA00022691"/>
    </source>
</evidence>
<feature type="non-terminal residue" evidence="7">
    <location>
        <position position="1"/>
    </location>
</feature>
<feature type="domain" description="Tetrapyrrole methylase" evidence="6">
    <location>
        <begin position="1"/>
        <end position="191"/>
    </location>
</feature>
<dbReference type="Gene3D" id="3.30.950.10">
    <property type="entry name" value="Methyltransferase, Cobalt-precorrin-4 Transmethylase, Domain 2"/>
    <property type="match status" value="1"/>
</dbReference>
<keyword evidence="2" id="KW-0698">rRNA processing</keyword>
<accession>X1FRR6</accession>
<dbReference type="InterPro" id="IPR014776">
    <property type="entry name" value="4pyrrole_Mease_sub2"/>
</dbReference>
<dbReference type="GO" id="GO:0008168">
    <property type="term" value="F:methyltransferase activity"/>
    <property type="evidence" value="ECO:0007669"/>
    <property type="project" value="UniProtKB-KW"/>
</dbReference>
<reference evidence="7" key="1">
    <citation type="journal article" date="2014" name="Front. Microbiol.">
        <title>High frequency of phylogenetically diverse reductive dehalogenase-homologous genes in deep subseafloor sedimentary metagenomes.</title>
        <authorList>
            <person name="Kawai M."/>
            <person name="Futagami T."/>
            <person name="Toyoda A."/>
            <person name="Takaki Y."/>
            <person name="Nishi S."/>
            <person name="Hori S."/>
            <person name="Arai W."/>
            <person name="Tsubouchi T."/>
            <person name="Morono Y."/>
            <person name="Uchiyama I."/>
            <person name="Ito T."/>
            <person name="Fujiyama A."/>
            <person name="Inagaki F."/>
            <person name="Takami H."/>
        </authorList>
    </citation>
    <scope>NUCLEOTIDE SEQUENCE</scope>
    <source>
        <strain evidence="7">Expedition CK06-06</strain>
    </source>
</reference>
<gene>
    <name evidence="7" type="ORF">S03H2_23641</name>
</gene>
<dbReference type="Gene3D" id="3.40.1010.10">
    <property type="entry name" value="Cobalt-precorrin-4 Transmethylase, Domain 1"/>
    <property type="match status" value="1"/>
</dbReference>
<name>X1FRR6_9ZZZZ</name>
<sequence>GNLEDLTFRALRTLGEVSVIVCEDTRRTRKLLNKYSIKKKLISYYHPKESQKIPQIISLLKQGKDVALVADSGTPGISDPGYPLIREAITQGIKIIPIPGPAAITAALSVAGLPTHRFLFLGFLPPKKVATKKLLVSLKNEKATLVFYLPTRKLLSFLDLTRETIGNRQIVIAREMTKIYEEFLRGTTEELLKKLEEKKLKGEATVLISGLR</sequence>
<dbReference type="InterPro" id="IPR008189">
    <property type="entry name" value="rRNA_ssu_MeTfrase_I"/>
</dbReference>
<dbReference type="PANTHER" id="PTHR46111:SF1">
    <property type="entry name" value="RIBOSOMAL RNA SMALL SUBUNIT METHYLTRANSFERASE I"/>
    <property type="match status" value="1"/>
</dbReference>
<dbReference type="NCBIfam" id="TIGR00096">
    <property type="entry name" value="16S rRNA (cytidine(1402)-2'-O)-methyltransferase"/>
    <property type="match status" value="1"/>
</dbReference>
<dbReference type="GO" id="GO:0006364">
    <property type="term" value="P:rRNA processing"/>
    <property type="evidence" value="ECO:0007669"/>
    <property type="project" value="UniProtKB-KW"/>
</dbReference>
<organism evidence="7">
    <name type="scientific">marine sediment metagenome</name>
    <dbReference type="NCBI Taxonomy" id="412755"/>
    <lineage>
        <taxon>unclassified sequences</taxon>
        <taxon>metagenomes</taxon>
        <taxon>ecological metagenomes</taxon>
    </lineage>
</organism>